<dbReference type="InterPro" id="IPR009061">
    <property type="entry name" value="DNA-bd_dom_put_sf"/>
</dbReference>
<reference evidence="2 3" key="1">
    <citation type="submission" date="2016-06" db="EMBL/GenBank/DDBJ databases">
        <authorList>
            <person name="Nicholson A.C."/>
        </authorList>
    </citation>
    <scope>NUCLEOTIDE SEQUENCE [LARGE SCALE GENOMIC DNA]</scope>
    <source>
        <strain evidence="2 3">G4123</strain>
    </source>
</reference>
<sequence>MIKETIQLTHVDSKSFGQFIQEIIRKELSEYKANTQEEKEFYTREETAKLLNVSYATLFHWNKDGKLKANKLGKRVYYSKEDVKKALNSF</sequence>
<dbReference type="GO" id="GO:0003677">
    <property type="term" value="F:DNA binding"/>
    <property type="evidence" value="ECO:0007669"/>
    <property type="project" value="InterPro"/>
</dbReference>
<comment type="caution">
    <text evidence="2">The sequence shown here is derived from an EMBL/GenBank/DDBJ whole genome shotgun (WGS) entry which is preliminary data.</text>
</comment>
<organism evidence="2 3">
    <name type="scientific">Elizabethkingia ursingii</name>
    <dbReference type="NCBI Taxonomy" id="1756150"/>
    <lineage>
        <taxon>Bacteria</taxon>
        <taxon>Pseudomonadati</taxon>
        <taxon>Bacteroidota</taxon>
        <taxon>Flavobacteriia</taxon>
        <taxon>Flavobacteriales</taxon>
        <taxon>Weeksellaceae</taxon>
        <taxon>Elizabethkingia</taxon>
    </lineage>
</organism>
<dbReference type="NCBIfam" id="TIGR01764">
    <property type="entry name" value="excise"/>
    <property type="match status" value="1"/>
</dbReference>
<dbReference type="SUPFAM" id="SSF46955">
    <property type="entry name" value="Putative DNA-binding domain"/>
    <property type="match status" value="1"/>
</dbReference>
<feature type="domain" description="Helix-turn-helix" evidence="1">
    <location>
        <begin position="41"/>
        <end position="88"/>
    </location>
</feature>
<dbReference type="InterPro" id="IPR010093">
    <property type="entry name" value="SinI_DNA-bd"/>
</dbReference>
<protein>
    <recommendedName>
        <fullName evidence="1">Helix-turn-helix domain-containing protein</fullName>
    </recommendedName>
</protein>
<dbReference type="EMBL" id="MAIC01000015">
    <property type="protein sequence ID" value="OPB74282.1"/>
    <property type="molecule type" value="Genomic_DNA"/>
</dbReference>
<dbReference type="RefSeq" id="WP_078403500.1">
    <property type="nucleotide sequence ID" value="NZ_CP016377.1"/>
</dbReference>
<proteinExistence type="predicted"/>
<dbReference type="Gene3D" id="1.10.1660.10">
    <property type="match status" value="1"/>
</dbReference>
<dbReference type="InterPro" id="IPR041657">
    <property type="entry name" value="HTH_17"/>
</dbReference>
<dbReference type="Proteomes" id="UP000190816">
    <property type="component" value="Unassembled WGS sequence"/>
</dbReference>
<dbReference type="Pfam" id="PF12728">
    <property type="entry name" value="HTH_17"/>
    <property type="match status" value="1"/>
</dbReference>
<evidence type="ECO:0000259" key="1">
    <source>
        <dbReference type="Pfam" id="PF12728"/>
    </source>
</evidence>
<dbReference type="AlphaFoldDB" id="A0AAJ3NBB6"/>
<evidence type="ECO:0000313" key="2">
    <source>
        <dbReference type="EMBL" id="OPB74282.1"/>
    </source>
</evidence>
<accession>A0AAJ3NBB6</accession>
<gene>
    <name evidence="2" type="ORF">BAY32_08040</name>
</gene>
<dbReference type="KEGG" id="ego:BBD34_12150"/>
<name>A0AAJ3NBB6_9FLAO</name>
<evidence type="ECO:0000313" key="3">
    <source>
        <dbReference type="Proteomes" id="UP000190816"/>
    </source>
</evidence>